<keyword evidence="7" id="KW-0812">Transmembrane</keyword>
<dbReference type="Gene3D" id="3.30.565.10">
    <property type="entry name" value="Histidine kinase-like ATPase, C-terminal domain"/>
    <property type="match status" value="1"/>
</dbReference>
<evidence type="ECO:0000256" key="7">
    <source>
        <dbReference type="SAM" id="Phobius"/>
    </source>
</evidence>
<dbReference type="EMBL" id="JAFHKK010000001">
    <property type="protein sequence ID" value="MBN2963313.1"/>
    <property type="molecule type" value="Genomic_DNA"/>
</dbReference>
<evidence type="ECO:0000259" key="8">
    <source>
        <dbReference type="PROSITE" id="PS50109"/>
    </source>
</evidence>
<evidence type="ECO:0000256" key="3">
    <source>
        <dbReference type="ARBA" id="ARBA00022553"/>
    </source>
</evidence>
<dbReference type="InterPro" id="IPR050351">
    <property type="entry name" value="BphY/WalK/GraS-like"/>
</dbReference>
<evidence type="ECO:0000313" key="9">
    <source>
        <dbReference type="EMBL" id="MBN2963313.1"/>
    </source>
</evidence>
<keyword evidence="5 9" id="KW-0418">Kinase</keyword>
<dbReference type="InterPro" id="IPR036097">
    <property type="entry name" value="HisK_dim/P_sf"/>
</dbReference>
<evidence type="ECO:0000256" key="4">
    <source>
        <dbReference type="ARBA" id="ARBA00022679"/>
    </source>
</evidence>
<keyword evidence="10" id="KW-1185">Reference proteome</keyword>
<dbReference type="GO" id="GO:0016301">
    <property type="term" value="F:kinase activity"/>
    <property type="evidence" value="ECO:0007669"/>
    <property type="project" value="UniProtKB-KW"/>
</dbReference>
<reference evidence="9 10" key="2">
    <citation type="submission" date="2021-02" db="EMBL/GenBank/DDBJ databases">
        <title>Sulfurospirillum tamanensis sp. nov.</title>
        <authorList>
            <person name="Frolova A."/>
            <person name="Merkel A."/>
            <person name="Slobodkin A."/>
        </authorList>
    </citation>
    <scope>NUCLEOTIDE SEQUENCE [LARGE SCALE GENOMIC DNA]</scope>
    <source>
        <strain evidence="9 10">T05b</strain>
    </source>
</reference>
<evidence type="ECO:0000256" key="1">
    <source>
        <dbReference type="ARBA" id="ARBA00000085"/>
    </source>
</evidence>
<keyword evidence="7" id="KW-1133">Transmembrane helix</keyword>
<evidence type="ECO:0000256" key="2">
    <source>
        <dbReference type="ARBA" id="ARBA00012438"/>
    </source>
</evidence>
<dbReference type="CDD" id="cd00082">
    <property type="entry name" value="HisKA"/>
    <property type="match status" value="1"/>
</dbReference>
<evidence type="ECO:0000256" key="6">
    <source>
        <dbReference type="ARBA" id="ARBA00023012"/>
    </source>
</evidence>
<reference evidence="10" key="1">
    <citation type="submission" date="2021-02" db="EMBL/GenBank/DDBJ databases">
        <title>Sulfurospirillum tamanensis sp. nov.</title>
        <authorList>
            <person name="Merkel A.Y."/>
        </authorList>
    </citation>
    <scope>NUCLEOTIDE SEQUENCE [LARGE SCALE GENOMIC DNA]</scope>
    <source>
        <strain evidence="10">T05b</strain>
    </source>
</reference>
<dbReference type="Pfam" id="PF02518">
    <property type="entry name" value="HATPase_c"/>
    <property type="match status" value="1"/>
</dbReference>
<dbReference type="SUPFAM" id="SSF55874">
    <property type="entry name" value="ATPase domain of HSP90 chaperone/DNA topoisomerase II/histidine kinase"/>
    <property type="match status" value="1"/>
</dbReference>
<feature type="transmembrane region" description="Helical" evidence="7">
    <location>
        <begin position="20"/>
        <end position="41"/>
    </location>
</feature>
<gene>
    <name evidence="9" type="ORF">JWV37_00840</name>
</gene>
<keyword evidence="7" id="KW-0472">Membrane</keyword>
<feature type="domain" description="Histidine kinase" evidence="8">
    <location>
        <begin position="204"/>
        <end position="399"/>
    </location>
</feature>
<dbReference type="InterPro" id="IPR036890">
    <property type="entry name" value="HATPase_C_sf"/>
</dbReference>
<accession>A0ABS2WNY5</accession>
<dbReference type="PANTHER" id="PTHR45453:SF1">
    <property type="entry name" value="PHOSPHATE REGULON SENSOR PROTEIN PHOR"/>
    <property type="match status" value="1"/>
</dbReference>
<dbReference type="InterPro" id="IPR005467">
    <property type="entry name" value="His_kinase_dom"/>
</dbReference>
<sequence length="399" mass="44254">MKTSKGWGIALSAYEKRSLVRFLVIYLGSMYVFIGVLGWMATTLQVRNLYENHALQMRSLAASISHNIVTAHMMGEAALPACLEEEVLEQCFALDGGFSLALYRDKSTPLAGSFTETVDFSREFYFHEDAFYALDQSARGHLGVGYVVVKEEGIARLLGAVQRSMGLWVGLSLVFATGLGVVLARLFLKPIKEEIAHLDRFIKDSTHELNTPITAILMSIRSLGEVEEKKRKRLELSARRIATLYGNLSYLLLHDKTNEEKTTVDMRALVEERLDYFGDFIASKKLHCKSDLAPVSLHVNHEGMVKLVDNLLSNAIKYNRVGGSLTLTLTPKGFTISDTGVGIAPKDLPHILKRYKRANSDKGGFGIGLDIVNTICQTNGFTLHIASKENEGSVFEVVF</sequence>
<protein>
    <recommendedName>
        <fullName evidence="2">histidine kinase</fullName>
        <ecNumber evidence="2">2.7.13.3</ecNumber>
    </recommendedName>
</protein>
<comment type="caution">
    <text evidence="9">The sequence shown here is derived from an EMBL/GenBank/DDBJ whole genome shotgun (WGS) entry which is preliminary data.</text>
</comment>
<keyword evidence="6" id="KW-0902">Two-component regulatory system</keyword>
<dbReference type="SUPFAM" id="SSF47384">
    <property type="entry name" value="Homodimeric domain of signal transducing histidine kinase"/>
    <property type="match status" value="1"/>
</dbReference>
<organism evidence="9 10">
    <name type="scientific">Sulfurospirillum tamanense</name>
    <dbReference type="NCBI Taxonomy" id="2813362"/>
    <lineage>
        <taxon>Bacteria</taxon>
        <taxon>Pseudomonadati</taxon>
        <taxon>Campylobacterota</taxon>
        <taxon>Epsilonproteobacteria</taxon>
        <taxon>Campylobacterales</taxon>
        <taxon>Sulfurospirillaceae</taxon>
        <taxon>Sulfurospirillum</taxon>
    </lineage>
</organism>
<feature type="transmembrane region" description="Helical" evidence="7">
    <location>
        <begin position="167"/>
        <end position="188"/>
    </location>
</feature>
<dbReference type="EC" id="2.7.13.3" evidence="2"/>
<evidence type="ECO:0000256" key="5">
    <source>
        <dbReference type="ARBA" id="ARBA00022777"/>
    </source>
</evidence>
<keyword evidence="4" id="KW-0808">Transferase</keyword>
<dbReference type="SMART" id="SM00387">
    <property type="entry name" value="HATPase_c"/>
    <property type="match status" value="1"/>
</dbReference>
<name>A0ABS2WNY5_9BACT</name>
<evidence type="ECO:0000313" key="10">
    <source>
        <dbReference type="Proteomes" id="UP000703590"/>
    </source>
</evidence>
<dbReference type="InterPro" id="IPR003661">
    <property type="entry name" value="HisK_dim/P_dom"/>
</dbReference>
<proteinExistence type="predicted"/>
<dbReference type="PROSITE" id="PS50109">
    <property type="entry name" value="HIS_KIN"/>
    <property type="match status" value="1"/>
</dbReference>
<dbReference type="RefSeq" id="WP_205457746.1">
    <property type="nucleotide sequence ID" value="NZ_JAFHKK010000001.1"/>
</dbReference>
<dbReference type="PANTHER" id="PTHR45453">
    <property type="entry name" value="PHOSPHATE REGULON SENSOR PROTEIN PHOR"/>
    <property type="match status" value="1"/>
</dbReference>
<comment type="catalytic activity">
    <reaction evidence="1">
        <text>ATP + protein L-histidine = ADP + protein N-phospho-L-histidine.</text>
        <dbReference type="EC" id="2.7.13.3"/>
    </reaction>
</comment>
<dbReference type="InterPro" id="IPR004358">
    <property type="entry name" value="Sig_transdc_His_kin-like_C"/>
</dbReference>
<dbReference type="PRINTS" id="PR00344">
    <property type="entry name" value="BCTRLSENSOR"/>
</dbReference>
<keyword evidence="3" id="KW-0597">Phosphoprotein</keyword>
<dbReference type="Proteomes" id="UP000703590">
    <property type="component" value="Unassembled WGS sequence"/>
</dbReference>
<dbReference type="InterPro" id="IPR003594">
    <property type="entry name" value="HATPase_dom"/>
</dbReference>
<reference evidence="9 10" key="3">
    <citation type="submission" date="2021-02" db="EMBL/GenBank/DDBJ databases">
        <authorList>
            <person name="Merkel A.Y."/>
        </authorList>
    </citation>
    <scope>NUCLEOTIDE SEQUENCE [LARGE SCALE GENOMIC DNA]</scope>
    <source>
        <strain evidence="9 10">T05b</strain>
    </source>
</reference>